<dbReference type="PROSITE" id="PS50921">
    <property type="entry name" value="ANTAR"/>
    <property type="match status" value="1"/>
</dbReference>
<comment type="caution">
    <text evidence="3">The sequence shown here is derived from an EMBL/GenBank/DDBJ whole genome shotgun (WGS) entry which is preliminary data.</text>
</comment>
<name>A0ABW3U2U2_9GAMM</name>
<sequence length="455" mass="50511">MERHTDRTRGVAPVANTPGAEKFLLAAKRAEICSLRQLAESCELVTAVSDLVHQLQRERGMSNIFLASGGARFRGQWQEQMDLVRRSSERLQRQLYLRYLKQEGAAGMRLLNSIAYSLQGLDDLDGLRVQVEQLAIAPLDSTRAFCRLIGGLLSIVFEAADVADDPAVTRMLVAMFNFMQAKEYAGQERAWGAIGFARSRFDSVLHDRLSHLQEAQHRSVEVFIEFAEASDQARWQGIENSPPAQDLNRLRRVIRGLADGEPIAAELSEVWYELATQRIDCMHSLEDHLAGRLLDISRQRVAEAESELEDHHARIHALKAIVCPNTSPLTMLSDPEVPGLYGAGEGAAKEAAAECVPPAQGLTPNLARSIYDLIRGQAHRIKQMGDELNDARRALTERKQVERAKGVLMRNLGLSEAAAYRKMQRRAMACNLRLADVAATIIEIGEKAAEKSTQA</sequence>
<dbReference type="Pfam" id="PF08376">
    <property type="entry name" value="NIT"/>
    <property type="match status" value="1"/>
</dbReference>
<proteinExistence type="predicted"/>
<dbReference type="SUPFAM" id="SSF52172">
    <property type="entry name" value="CheY-like"/>
    <property type="match status" value="1"/>
</dbReference>
<evidence type="ECO:0000256" key="1">
    <source>
        <dbReference type="SAM" id="Coils"/>
    </source>
</evidence>
<feature type="domain" description="ANTAR" evidence="2">
    <location>
        <begin position="381"/>
        <end position="442"/>
    </location>
</feature>
<feature type="coiled-coil region" evidence="1">
    <location>
        <begin position="294"/>
        <end position="321"/>
    </location>
</feature>
<gene>
    <name evidence="3" type="ORF">ACFQ2X_00775</name>
</gene>
<evidence type="ECO:0000313" key="4">
    <source>
        <dbReference type="Proteomes" id="UP001597264"/>
    </source>
</evidence>
<dbReference type="InterPro" id="IPR036388">
    <property type="entry name" value="WH-like_DNA-bd_sf"/>
</dbReference>
<protein>
    <submittedName>
        <fullName evidence="3">Nitrate- and nitrite sensing domain-containing protein</fullName>
    </submittedName>
</protein>
<dbReference type="SMART" id="SM01012">
    <property type="entry name" value="ANTAR"/>
    <property type="match status" value="1"/>
</dbReference>
<accession>A0ABW3U2U2</accession>
<dbReference type="InterPro" id="IPR013587">
    <property type="entry name" value="Nitrate/nitrite_sensing"/>
</dbReference>
<evidence type="ECO:0000313" key="3">
    <source>
        <dbReference type="EMBL" id="MFD1215118.1"/>
    </source>
</evidence>
<dbReference type="InterPro" id="IPR011006">
    <property type="entry name" value="CheY-like_superfamily"/>
</dbReference>
<dbReference type="Gene3D" id="1.10.10.10">
    <property type="entry name" value="Winged helix-like DNA-binding domain superfamily/Winged helix DNA-binding domain"/>
    <property type="match status" value="1"/>
</dbReference>
<keyword evidence="4" id="KW-1185">Reference proteome</keyword>
<dbReference type="Pfam" id="PF03861">
    <property type="entry name" value="ANTAR"/>
    <property type="match status" value="1"/>
</dbReference>
<organism evidence="3 4">
    <name type="scientific">Microbulbifer celer</name>
    <dbReference type="NCBI Taxonomy" id="435905"/>
    <lineage>
        <taxon>Bacteria</taxon>
        <taxon>Pseudomonadati</taxon>
        <taxon>Pseudomonadota</taxon>
        <taxon>Gammaproteobacteria</taxon>
        <taxon>Cellvibrionales</taxon>
        <taxon>Microbulbiferaceae</taxon>
        <taxon>Microbulbifer</taxon>
    </lineage>
</organism>
<dbReference type="EMBL" id="JBHTLR010000003">
    <property type="protein sequence ID" value="MFD1215118.1"/>
    <property type="molecule type" value="Genomic_DNA"/>
</dbReference>
<dbReference type="Proteomes" id="UP001597264">
    <property type="component" value="Unassembled WGS sequence"/>
</dbReference>
<dbReference type="RefSeq" id="WP_230435443.1">
    <property type="nucleotide sequence ID" value="NZ_CP087715.1"/>
</dbReference>
<evidence type="ECO:0000259" key="2">
    <source>
        <dbReference type="PROSITE" id="PS50921"/>
    </source>
</evidence>
<keyword evidence="1" id="KW-0175">Coiled coil</keyword>
<dbReference type="InterPro" id="IPR005561">
    <property type="entry name" value="ANTAR"/>
</dbReference>
<reference evidence="4" key="1">
    <citation type="journal article" date="2019" name="Int. J. Syst. Evol. Microbiol.">
        <title>The Global Catalogue of Microorganisms (GCM) 10K type strain sequencing project: providing services to taxonomists for standard genome sequencing and annotation.</title>
        <authorList>
            <consortium name="The Broad Institute Genomics Platform"/>
            <consortium name="The Broad Institute Genome Sequencing Center for Infectious Disease"/>
            <person name="Wu L."/>
            <person name="Ma J."/>
        </authorList>
    </citation>
    <scope>NUCLEOTIDE SEQUENCE [LARGE SCALE GENOMIC DNA]</scope>
    <source>
        <strain evidence="4">CCUG 54356</strain>
    </source>
</reference>